<feature type="compositionally biased region" description="Polar residues" evidence="5">
    <location>
        <begin position="651"/>
        <end position="660"/>
    </location>
</feature>
<keyword evidence="2" id="KW-0238">DNA-binding</keyword>
<evidence type="ECO:0000256" key="2">
    <source>
        <dbReference type="ARBA" id="ARBA00023125"/>
    </source>
</evidence>
<dbReference type="Pfam" id="PF17682">
    <property type="entry name" value="Tau95_N"/>
    <property type="match status" value="1"/>
</dbReference>
<feature type="region of interest" description="Disordered" evidence="5">
    <location>
        <begin position="491"/>
        <end position="666"/>
    </location>
</feature>
<name>A0A194SCG0_RHOGW</name>
<dbReference type="Pfam" id="PF09734">
    <property type="entry name" value="Tau95"/>
    <property type="match status" value="1"/>
</dbReference>
<keyword evidence="9" id="KW-1185">Reference proteome</keyword>
<feature type="compositionally biased region" description="Pro residues" evidence="5">
    <location>
        <begin position="7"/>
        <end position="22"/>
    </location>
</feature>
<feature type="compositionally biased region" description="Polar residues" evidence="5">
    <location>
        <begin position="525"/>
        <end position="536"/>
    </location>
</feature>
<feature type="region of interest" description="Disordered" evidence="5">
    <location>
        <begin position="347"/>
        <end position="367"/>
    </location>
</feature>
<feature type="compositionally biased region" description="Low complexity" evidence="5">
    <location>
        <begin position="600"/>
        <end position="616"/>
    </location>
</feature>
<feature type="region of interest" description="Disordered" evidence="5">
    <location>
        <begin position="1"/>
        <end position="25"/>
    </location>
</feature>
<dbReference type="GO" id="GO:0005634">
    <property type="term" value="C:nucleus"/>
    <property type="evidence" value="ECO:0007669"/>
    <property type="project" value="UniProtKB-SubCell"/>
</dbReference>
<protein>
    <recommendedName>
        <fullName evidence="10">Transcription factor IIIC subunit 5 HTH domain-containing protein</fullName>
    </recommendedName>
</protein>
<gene>
    <name evidence="8" type="ORF">RHOBADRAFT_50887</name>
</gene>
<dbReference type="AlphaFoldDB" id="A0A194SCG0"/>
<dbReference type="OrthoDB" id="5598268at2759"/>
<feature type="domain" description="Transcription factor IIIC subunit 5 HTH" evidence="6">
    <location>
        <begin position="186"/>
        <end position="338"/>
    </location>
</feature>
<evidence type="ECO:0000259" key="7">
    <source>
        <dbReference type="Pfam" id="PF17682"/>
    </source>
</evidence>
<dbReference type="PANTHER" id="PTHR13230">
    <property type="entry name" value="GENERAL TRANSCRIPTION FACTOR IIIC, POLYPEPTIDE 5"/>
    <property type="match status" value="1"/>
</dbReference>
<dbReference type="EMBL" id="KQ474073">
    <property type="protein sequence ID" value="KPV78418.1"/>
    <property type="molecule type" value="Genomic_DNA"/>
</dbReference>
<dbReference type="PANTHER" id="PTHR13230:SF5">
    <property type="entry name" value="GENERAL TRANSCRIPTION FACTOR 3C POLYPEPTIDE 5"/>
    <property type="match status" value="1"/>
</dbReference>
<dbReference type="InterPro" id="IPR042536">
    <property type="entry name" value="TFIIIC_tauA_Sfc1"/>
</dbReference>
<dbReference type="GO" id="GO:0001002">
    <property type="term" value="F:RNA polymerase III type 1 promoter sequence-specific DNA binding"/>
    <property type="evidence" value="ECO:0007669"/>
    <property type="project" value="TreeGrafter"/>
</dbReference>
<evidence type="ECO:0000256" key="4">
    <source>
        <dbReference type="ARBA" id="ARBA00023242"/>
    </source>
</evidence>
<dbReference type="InterPro" id="IPR019136">
    <property type="entry name" value="TF_IIIC_su-5_HTH"/>
</dbReference>
<dbReference type="GeneID" id="28975989"/>
<feature type="compositionally biased region" description="Basic and acidic residues" evidence="5">
    <location>
        <begin position="491"/>
        <end position="505"/>
    </location>
</feature>
<organism evidence="8 9">
    <name type="scientific">Rhodotorula graminis (strain WP1)</name>
    <dbReference type="NCBI Taxonomy" id="578459"/>
    <lineage>
        <taxon>Eukaryota</taxon>
        <taxon>Fungi</taxon>
        <taxon>Dikarya</taxon>
        <taxon>Basidiomycota</taxon>
        <taxon>Pucciniomycotina</taxon>
        <taxon>Microbotryomycetes</taxon>
        <taxon>Sporidiobolales</taxon>
        <taxon>Sporidiobolaceae</taxon>
        <taxon>Rhodotorula</taxon>
    </lineage>
</organism>
<keyword evidence="4" id="KW-0539">Nucleus</keyword>
<dbReference type="RefSeq" id="XP_018274467.1">
    <property type="nucleotide sequence ID" value="XM_018415541.1"/>
</dbReference>
<reference evidence="8 9" key="1">
    <citation type="journal article" date="2015" name="Front. Microbiol.">
        <title>Genome sequence of the plant growth promoting endophytic yeast Rhodotorula graminis WP1.</title>
        <authorList>
            <person name="Firrincieli A."/>
            <person name="Otillar R."/>
            <person name="Salamov A."/>
            <person name="Schmutz J."/>
            <person name="Khan Z."/>
            <person name="Redman R.S."/>
            <person name="Fleck N.D."/>
            <person name="Lindquist E."/>
            <person name="Grigoriev I.V."/>
            <person name="Doty S.L."/>
        </authorList>
    </citation>
    <scope>NUCLEOTIDE SEQUENCE [LARGE SCALE GENOMIC DNA]</scope>
    <source>
        <strain evidence="8 9">WP1</strain>
    </source>
</reference>
<evidence type="ECO:0008006" key="10">
    <source>
        <dbReference type="Google" id="ProtNLM"/>
    </source>
</evidence>
<evidence type="ECO:0000313" key="9">
    <source>
        <dbReference type="Proteomes" id="UP000053890"/>
    </source>
</evidence>
<dbReference type="OMA" id="MKCKMLA"/>
<evidence type="ECO:0000256" key="5">
    <source>
        <dbReference type="SAM" id="MobiDB-lite"/>
    </source>
</evidence>
<dbReference type="Gene3D" id="3.30.200.160">
    <property type="entry name" value="TFIIIC, subcomplex tauA, subunit Sfc1, barrel domain"/>
    <property type="match status" value="1"/>
</dbReference>
<feature type="compositionally biased region" description="Gly residues" evidence="5">
    <location>
        <begin position="541"/>
        <end position="554"/>
    </location>
</feature>
<sequence length="666" mass="71053">MDDLRLPTPPPLLLAPSSPLPPRGAAGPRFAAVEFPGPVTSVDQALTHLGGLARVSRTLEADPAAAALKPLQLDFDPANRWLHSIPGNVATGANIVCRVIKRRRKVPKRDEHGQVVDEGVYSIQPVGHLQHTVRFRAMADFTFTPEPTAGPDATMELADALASMDIGAIRDFNFPPPQEDFPSSAFLPPPAFSRHALPQMFDLKPAAGTVAQLLDSGATRLIATTRYKPRPIQTILFVDPAVPKGPDDKLVKELGRSEPRGVELKLRELLEKRPVWTRLALLNQLTHEESKVVKSDKSCLPMVAYTFGDGPWRDLLVRFGYDPRRHPDARFYQHINLRNAANVRTRAQPGARSAAQSNAGSSRWLGKATDDQASSTSHLAHMFDGIHAHSKIANFQLVDVSDPLLSSLIHSTKGVLGACSSDPSEGWFAHDYLEQIRQILRRKWLGALEATPVSDADCADLLALVLSSESRLNADGPVRSAPARVAEAAMRAKAEGRLTRAERATRKGSAASRAKGKGKGRSRVASGTESDASETPSGSGTDAGSGVDGGNGEGEGQDDEASRAMRDDHDDDDGDEAVGSGAASSGAESGSQARRGRGTSGSAAPSGSGAPVAKAPWELPRKKRTKAKAAESEADLLARLSQQTRRKSSRLPAQSSTPAPTQGDHA</sequence>
<evidence type="ECO:0000256" key="3">
    <source>
        <dbReference type="ARBA" id="ARBA00023163"/>
    </source>
</evidence>
<dbReference type="GO" id="GO:0001003">
    <property type="term" value="F:RNA polymerase III type 2 promoter sequence-specific DNA binding"/>
    <property type="evidence" value="ECO:0007669"/>
    <property type="project" value="TreeGrafter"/>
</dbReference>
<accession>A0A194SCG0</accession>
<dbReference type="Proteomes" id="UP000053890">
    <property type="component" value="Unassembled WGS sequence"/>
</dbReference>
<feature type="compositionally biased region" description="Low complexity" evidence="5">
    <location>
        <begin position="577"/>
        <end position="593"/>
    </location>
</feature>
<keyword evidence="3" id="KW-0804">Transcription</keyword>
<evidence type="ECO:0000256" key="1">
    <source>
        <dbReference type="ARBA" id="ARBA00004123"/>
    </source>
</evidence>
<evidence type="ECO:0000259" key="6">
    <source>
        <dbReference type="Pfam" id="PF09734"/>
    </source>
</evidence>
<dbReference type="InterPro" id="IPR040454">
    <property type="entry name" value="TF_IIIC_Tfc1/Sfc1"/>
</dbReference>
<proteinExistence type="predicted"/>
<dbReference type="GO" id="GO:0006384">
    <property type="term" value="P:transcription initiation at RNA polymerase III promoter"/>
    <property type="evidence" value="ECO:0007669"/>
    <property type="project" value="InterPro"/>
</dbReference>
<feature type="domain" description="Transcription factor IIIC subunit Tfc1/Sfc1 triple barrel" evidence="7">
    <location>
        <begin position="32"/>
        <end position="143"/>
    </location>
</feature>
<evidence type="ECO:0000313" key="8">
    <source>
        <dbReference type="EMBL" id="KPV78418.1"/>
    </source>
</evidence>
<dbReference type="InterPro" id="IPR041499">
    <property type="entry name" value="Tfc1/Sfc1_N"/>
</dbReference>
<comment type="subcellular location">
    <subcellularLocation>
        <location evidence="1">Nucleus</location>
    </subcellularLocation>
</comment>
<dbReference type="STRING" id="578459.A0A194SCG0"/>
<dbReference type="GO" id="GO:0000127">
    <property type="term" value="C:transcription factor TFIIIC complex"/>
    <property type="evidence" value="ECO:0007669"/>
    <property type="project" value="InterPro"/>
</dbReference>